<protein>
    <submittedName>
        <fullName evidence="2">UDP-2,4-diacetamido-2,4, 6-trideoxy-beta-L-altropyranose hydrolase</fullName>
        <ecNumber evidence="2">3.6.1.57</ecNumber>
    </submittedName>
</protein>
<gene>
    <name evidence="2" type="primary">pseG</name>
    <name evidence="2" type="ORF">J7I43_13765</name>
</gene>
<comment type="caution">
    <text evidence="2">The sequence shown here is derived from an EMBL/GenBank/DDBJ whole genome shotgun (WGS) entry which is preliminary data.</text>
</comment>
<name>A0ABS3YF34_9BACT</name>
<accession>A0ABS3YF34</accession>
<evidence type="ECO:0000313" key="2">
    <source>
        <dbReference type="EMBL" id="MBO9153290.1"/>
    </source>
</evidence>
<feature type="domain" description="N-acetyltransferase" evidence="1">
    <location>
        <begin position="330"/>
        <end position="485"/>
    </location>
</feature>
<proteinExistence type="predicted"/>
<dbReference type="InterPro" id="IPR016181">
    <property type="entry name" value="Acyl_CoA_acyltransferase"/>
</dbReference>
<dbReference type="CDD" id="cd04301">
    <property type="entry name" value="NAT_SF"/>
    <property type="match status" value="1"/>
</dbReference>
<dbReference type="PANTHER" id="PTHR46067">
    <property type="entry name" value="ACYL-COA N-ACYLTRANSFERASES (NAT) SUPERFAMILY PROTEIN"/>
    <property type="match status" value="1"/>
</dbReference>
<dbReference type="InterPro" id="IPR020023">
    <property type="entry name" value="PseG"/>
</dbReference>
<dbReference type="Gene3D" id="3.40.50.2000">
    <property type="entry name" value="Glycogen Phosphorylase B"/>
    <property type="match status" value="1"/>
</dbReference>
<reference evidence="3" key="1">
    <citation type="submission" date="2021-03" db="EMBL/GenBank/DDBJ databases">
        <title>Assistant Professor.</title>
        <authorList>
            <person name="Huq M.A."/>
        </authorList>
    </citation>
    <scope>NUCLEOTIDE SEQUENCE [LARGE SCALE GENOMIC DNA]</scope>
    <source>
        <strain evidence="3">MAH-28</strain>
    </source>
</reference>
<evidence type="ECO:0000313" key="3">
    <source>
        <dbReference type="Proteomes" id="UP000679126"/>
    </source>
</evidence>
<dbReference type="GO" id="GO:0016787">
    <property type="term" value="F:hydrolase activity"/>
    <property type="evidence" value="ECO:0007669"/>
    <property type="project" value="UniProtKB-KW"/>
</dbReference>
<dbReference type="Proteomes" id="UP000679126">
    <property type="component" value="Unassembled WGS sequence"/>
</dbReference>
<dbReference type="Gene3D" id="3.40.630.30">
    <property type="match status" value="1"/>
</dbReference>
<dbReference type="Gene3D" id="3.40.50.11190">
    <property type="match status" value="1"/>
</dbReference>
<dbReference type="NCBIfam" id="TIGR03590">
    <property type="entry name" value="PseG"/>
    <property type="match status" value="1"/>
</dbReference>
<organism evidence="2 3">
    <name type="scientific">Chitinophaga chungangae</name>
    <dbReference type="NCBI Taxonomy" id="2821488"/>
    <lineage>
        <taxon>Bacteria</taxon>
        <taxon>Pseudomonadati</taxon>
        <taxon>Bacteroidota</taxon>
        <taxon>Chitinophagia</taxon>
        <taxon>Chitinophagales</taxon>
        <taxon>Chitinophagaceae</taxon>
        <taxon>Chitinophaga</taxon>
    </lineage>
</organism>
<keyword evidence="2" id="KW-0378">Hydrolase</keyword>
<dbReference type="SUPFAM" id="SSF55729">
    <property type="entry name" value="Acyl-CoA N-acyltransferases (Nat)"/>
    <property type="match status" value="1"/>
</dbReference>
<dbReference type="Pfam" id="PF13302">
    <property type="entry name" value="Acetyltransf_3"/>
    <property type="match status" value="1"/>
</dbReference>
<dbReference type="PROSITE" id="PS51186">
    <property type="entry name" value="GNAT"/>
    <property type="match status" value="1"/>
</dbReference>
<dbReference type="EC" id="3.6.1.57" evidence="2"/>
<dbReference type="InterPro" id="IPR000182">
    <property type="entry name" value="GNAT_dom"/>
</dbReference>
<dbReference type="EMBL" id="JAGHKP010000002">
    <property type="protein sequence ID" value="MBO9153290.1"/>
    <property type="molecule type" value="Genomic_DNA"/>
</dbReference>
<sequence>MGKQTKILFRCDGGPQIGLGHVIRNCALAQMLRGEFDCRFYIRNPSKALWKYVEDAGFPVMELPETDFETEAKDWAEQLDGNEILVLDGYSFNTRYQQLLKTKGNKLVCIDDIHAYHFVADVVINHAGGLTVQDYSLEPLTRAYLGTAYALLRPSFLQPNGNTAREDAILVSMGGADPKNDTMAVLELLRRKGIAKKCFVVTGSAYLHRDALETYIRKHRLDAEVLQNLDEAAMAALMRKCRYAVCPPSTVSYEYLSLRGELYLRQIADNQKDIYRFFTGEKLAFPLEDIFVEDAETLTQSALQQERFFDGKSPRRLLKLFRQLDTEQRLTLRRVTAADSDTIFEWANEPAVRQHSLNQNAIQPEEHAAWFNNKIIAPDARMYILELEGKPVGQIRFDIDILRSQAAIGYSVDAAFRGRGLGTAVTRLGIAALQAARPDIREIKAVVKNTNLPSMQVFEQLNFLKSDEETIQGQPCHVYLLKLNARP</sequence>
<evidence type="ECO:0000259" key="1">
    <source>
        <dbReference type="PROSITE" id="PS51186"/>
    </source>
</evidence>
<keyword evidence="3" id="KW-1185">Reference proteome</keyword>
<dbReference type="RefSeq" id="WP_209146257.1">
    <property type="nucleotide sequence ID" value="NZ_JAGHKP010000002.1"/>
</dbReference>
<dbReference type="PANTHER" id="PTHR46067:SF27">
    <property type="entry name" value="ACYL-COA N-ACYLTRANSFERASES (NAT) SUPERFAMILY PROTEIN"/>
    <property type="match status" value="1"/>
</dbReference>